<sequence>MEPLYDVAVIGGGINGCGCAADAALRGLSVFLCEKGDIASQTSSKSTKLIHGGLRYLEQYNFKLVKKALIERQKLFELAPYLVHPIQLMLPYEKFLRPSWLIRTGLFIYDHLSQKNNLPKSRSIHRKNQSGYFQPLKNRFYKGFLFYDGSTNDSRLTLVNAIQAKEHGARICTHTELIQAKTENNQWYLTLKDHRSDSLINIQAKTVINATGPWIDSVSKRLNISENKQVVWVKGSHIVVPQLYEGNHAYFLQSKDKRIIFTIPYYGYTMIGTTDIQFSGSLDDVEISPSEVAYLCDLSNQYFNKSINKNMIINSWSGVRPLIKDKEKQLHTISRDYHFNVHEQPAPAITIYGGKITTYRKLAAEVIDKLDSVFPDLPISQTANHPLPGAELNGMSFEDYEYYATEHYSWLEQKLLKRYLDNYGTRAEYILKHCQSMDDLGIYFGHGLYQVELDYLLQQEWATSCDDILWRRTKLGLDFDSDNSLKLEKYINLYHSNLNSKMQILF</sequence>
<evidence type="ECO:0000259" key="7">
    <source>
        <dbReference type="Pfam" id="PF01266"/>
    </source>
</evidence>
<proteinExistence type="inferred from homology"/>
<comment type="catalytic activity">
    <reaction evidence="6">
        <text>a quinone + sn-glycerol 3-phosphate = dihydroxyacetone phosphate + a quinol</text>
        <dbReference type="Rhea" id="RHEA:18977"/>
        <dbReference type="ChEBI" id="CHEBI:24646"/>
        <dbReference type="ChEBI" id="CHEBI:57597"/>
        <dbReference type="ChEBI" id="CHEBI:57642"/>
        <dbReference type="ChEBI" id="CHEBI:132124"/>
        <dbReference type="EC" id="1.1.5.3"/>
    </reaction>
</comment>
<dbReference type="SUPFAM" id="SSF51905">
    <property type="entry name" value="FAD/NAD(P)-binding domain"/>
    <property type="match status" value="1"/>
</dbReference>
<organism evidence="9 11">
    <name type="scientific">Legionella israelensis</name>
    <dbReference type="NCBI Taxonomy" id="454"/>
    <lineage>
        <taxon>Bacteria</taxon>
        <taxon>Pseudomonadati</taxon>
        <taxon>Pseudomonadota</taxon>
        <taxon>Gammaproteobacteria</taxon>
        <taxon>Legionellales</taxon>
        <taxon>Legionellaceae</taxon>
        <taxon>Legionella</taxon>
    </lineage>
</organism>
<dbReference type="Gene3D" id="1.10.8.870">
    <property type="entry name" value="Alpha-glycerophosphate oxidase, cap domain"/>
    <property type="match status" value="1"/>
</dbReference>
<feature type="domain" description="FAD dependent oxidoreductase" evidence="7">
    <location>
        <begin position="6"/>
        <end position="359"/>
    </location>
</feature>
<gene>
    <name evidence="9" type="primary">glpD</name>
    <name evidence="10" type="ORF">E3983_07640</name>
    <name evidence="9" type="ORF">Lisr_1048</name>
</gene>
<dbReference type="PROSITE" id="PS00977">
    <property type="entry name" value="FAD_G3PDH_1"/>
    <property type="match status" value="1"/>
</dbReference>
<keyword evidence="4" id="KW-0274">FAD</keyword>
<evidence type="ECO:0000313" key="12">
    <source>
        <dbReference type="Proteomes" id="UP000295517"/>
    </source>
</evidence>
<accession>A0A0W0W343</accession>
<evidence type="ECO:0000256" key="3">
    <source>
        <dbReference type="ARBA" id="ARBA00022630"/>
    </source>
</evidence>
<evidence type="ECO:0000256" key="6">
    <source>
        <dbReference type="RuleBase" id="RU361217"/>
    </source>
</evidence>
<dbReference type="GO" id="GO:0009331">
    <property type="term" value="C:glycerol-3-phosphate dehydrogenase (FAD) complex"/>
    <property type="evidence" value="ECO:0007669"/>
    <property type="project" value="UniProtKB-UniRule"/>
</dbReference>
<keyword evidence="3 6" id="KW-0285">Flavoprotein</keyword>
<dbReference type="EMBL" id="LNYH01000052">
    <property type="protein sequence ID" value="KTD26837.1"/>
    <property type="molecule type" value="Genomic_DNA"/>
</dbReference>
<dbReference type="PANTHER" id="PTHR11985:SF15">
    <property type="entry name" value="GLYCEROL-3-PHOSPHATE DEHYDROGENASE, MITOCHONDRIAL"/>
    <property type="match status" value="1"/>
</dbReference>
<dbReference type="Gene3D" id="3.30.9.10">
    <property type="entry name" value="D-Amino Acid Oxidase, subunit A, domain 2"/>
    <property type="match status" value="1"/>
</dbReference>
<name>A0A0W0W343_9GAMM</name>
<dbReference type="EMBL" id="CP038254">
    <property type="protein sequence ID" value="QBR84243.1"/>
    <property type="molecule type" value="Genomic_DNA"/>
</dbReference>
<dbReference type="Proteomes" id="UP000054761">
    <property type="component" value="Unassembled WGS sequence"/>
</dbReference>
<dbReference type="PROSITE" id="PS00978">
    <property type="entry name" value="FAD_G3PDH_2"/>
    <property type="match status" value="1"/>
</dbReference>
<reference evidence="9 11" key="1">
    <citation type="submission" date="2015-11" db="EMBL/GenBank/DDBJ databases">
        <title>Genomic analysis of 38 Legionella species identifies large and diverse effector repertoires.</title>
        <authorList>
            <person name="Burstein D."/>
            <person name="Amaro F."/>
            <person name="Zusman T."/>
            <person name="Lifshitz Z."/>
            <person name="Cohen O."/>
            <person name="Gilbert J.A."/>
            <person name="Pupko T."/>
            <person name="Shuman H.A."/>
            <person name="Segal G."/>
        </authorList>
    </citation>
    <scope>NUCLEOTIDE SEQUENCE [LARGE SCALE GENOMIC DNA]</scope>
    <source>
        <strain evidence="9 11">Bercovier 4</strain>
    </source>
</reference>
<keyword evidence="5 6" id="KW-0560">Oxidoreductase</keyword>
<comment type="similarity">
    <text evidence="2 6">Belongs to the FAD-dependent glycerol-3-phosphate dehydrogenase family.</text>
</comment>
<dbReference type="Gene3D" id="3.50.50.60">
    <property type="entry name" value="FAD/NAD(P)-binding domain"/>
    <property type="match status" value="1"/>
</dbReference>
<evidence type="ECO:0000313" key="11">
    <source>
        <dbReference type="Proteomes" id="UP000054761"/>
    </source>
</evidence>
<dbReference type="STRING" id="454.Lisr_1048"/>
<dbReference type="InterPro" id="IPR036188">
    <property type="entry name" value="FAD/NAD-bd_sf"/>
</dbReference>
<dbReference type="InterPro" id="IPR000447">
    <property type="entry name" value="G3P_DH_FAD-dep"/>
</dbReference>
<dbReference type="GO" id="GO:0046168">
    <property type="term" value="P:glycerol-3-phosphate catabolic process"/>
    <property type="evidence" value="ECO:0007669"/>
    <property type="project" value="TreeGrafter"/>
</dbReference>
<evidence type="ECO:0000259" key="8">
    <source>
        <dbReference type="Pfam" id="PF16901"/>
    </source>
</evidence>
<evidence type="ECO:0000313" key="10">
    <source>
        <dbReference type="EMBL" id="QBR84243.1"/>
    </source>
</evidence>
<evidence type="ECO:0000256" key="4">
    <source>
        <dbReference type="ARBA" id="ARBA00022827"/>
    </source>
</evidence>
<reference evidence="10 12" key="2">
    <citation type="submission" date="2019-03" db="EMBL/GenBank/DDBJ databases">
        <title>Diverse conjugative elements silence natural transformation in Legionella species.</title>
        <authorList>
            <person name="Durieux I."/>
            <person name="Ginevra C."/>
            <person name="Attaiech L."/>
            <person name="Picq K."/>
            <person name="Juan P.A."/>
            <person name="Jarraud S."/>
            <person name="Charpentier X."/>
        </authorList>
    </citation>
    <scope>NUCLEOTIDE SEQUENCE [LARGE SCALE GENOMIC DNA]</scope>
    <source>
        <strain evidence="10 12">HL-0427-4011</strain>
    </source>
</reference>
<dbReference type="AlphaFoldDB" id="A0A0W0W343"/>
<dbReference type="OrthoDB" id="9766796at2"/>
<keyword evidence="11" id="KW-1185">Reference proteome</keyword>
<evidence type="ECO:0000313" key="9">
    <source>
        <dbReference type="EMBL" id="KTD26837.1"/>
    </source>
</evidence>
<evidence type="ECO:0000256" key="5">
    <source>
        <dbReference type="ARBA" id="ARBA00023002"/>
    </source>
</evidence>
<dbReference type="PATRIC" id="fig|454.4.peg.1128"/>
<dbReference type="Pfam" id="PF16901">
    <property type="entry name" value="DAO_C"/>
    <property type="match status" value="1"/>
</dbReference>
<dbReference type="GO" id="GO:0004368">
    <property type="term" value="F:glycerol-3-phosphate dehydrogenase (quinone) activity"/>
    <property type="evidence" value="ECO:0007669"/>
    <property type="project" value="UniProtKB-EC"/>
</dbReference>
<dbReference type="InterPro" id="IPR031656">
    <property type="entry name" value="DAO_C"/>
</dbReference>
<dbReference type="PANTHER" id="PTHR11985">
    <property type="entry name" value="GLYCEROL-3-PHOSPHATE DEHYDROGENASE"/>
    <property type="match status" value="1"/>
</dbReference>
<dbReference type="NCBIfam" id="NF008899">
    <property type="entry name" value="PRK12266.1"/>
    <property type="match status" value="1"/>
</dbReference>
<dbReference type="Pfam" id="PF01266">
    <property type="entry name" value="DAO"/>
    <property type="match status" value="1"/>
</dbReference>
<evidence type="ECO:0000256" key="1">
    <source>
        <dbReference type="ARBA" id="ARBA00001974"/>
    </source>
</evidence>
<dbReference type="EC" id="1.1.5.3" evidence="6"/>
<dbReference type="Proteomes" id="UP000295517">
    <property type="component" value="Chromosome"/>
</dbReference>
<comment type="cofactor">
    <cofactor evidence="1 6">
        <name>FAD</name>
        <dbReference type="ChEBI" id="CHEBI:57692"/>
    </cofactor>
</comment>
<dbReference type="InterPro" id="IPR038299">
    <property type="entry name" value="DAO_C_sf"/>
</dbReference>
<dbReference type="Gene3D" id="6.10.250.1890">
    <property type="match status" value="1"/>
</dbReference>
<feature type="domain" description="Alpha-glycerophosphate oxidase C-terminal" evidence="8">
    <location>
        <begin position="380"/>
        <end position="477"/>
    </location>
</feature>
<dbReference type="NCBIfam" id="NF009906">
    <property type="entry name" value="PRK13369.1"/>
    <property type="match status" value="1"/>
</dbReference>
<dbReference type="PRINTS" id="PR01001">
    <property type="entry name" value="FADG3PDH"/>
</dbReference>
<evidence type="ECO:0000256" key="2">
    <source>
        <dbReference type="ARBA" id="ARBA00007330"/>
    </source>
</evidence>
<dbReference type="InterPro" id="IPR006076">
    <property type="entry name" value="FAD-dep_OxRdtase"/>
</dbReference>
<protein>
    <recommendedName>
        <fullName evidence="6">Glycerol-3-phosphate dehydrogenase</fullName>
        <ecNumber evidence="6">1.1.5.3</ecNumber>
    </recommendedName>
</protein>
<dbReference type="RefSeq" id="WP_058501409.1">
    <property type="nucleotide sequence ID" value="NZ_CAAAJA010000001.1"/>
</dbReference>